<evidence type="ECO:0000256" key="9">
    <source>
        <dbReference type="ARBA" id="ARBA00023180"/>
    </source>
</evidence>
<protein>
    <submittedName>
        <fullName evidence="13">UDP-glycosyltransferase UGT5</fullName>
    </submittedName>
</protein>
<evidence type="ECO:0000256" key="6">
    <source>
        <dbReference type="ARBA" id="ARBA00022824"/>
    </source>
</evidence>
<dbReference type="Pfam" id="PF00201">
    <property type="entry name" value="UDPGT"/>
    <property type="match status" value="1"/>
</dbReference>
<dbReference type="Proteomes" id="UP001219518">
    <property type="component" value="Unassembled WGS sequence"/>
</dbReference>
<organism evidence="13 14">
    <name type="scientific">Frankliniella fusca</name>
    <dbReference type="NCBI Taxonomy" id="407009"/>
    <lineage>
        <taxon>Eukaryota</taxon>
        <taxon>Metazoa</taxon>
        <taxon>Ecdysozoa</taxon>
        <taxon>Arthropoda</taxon>
        <taxon>Hexapoda</taxon>
        <taxon>Insecta</taxon>
        <taxon>Pterygota</taxon>
        <taxon>Neoptera</taxon>
        <taxon>Paraneoptera</taxon>
        <taxon>Thysanoptera</taxon>
        <taxon>Terebrantia</taxon>
        <taxon>Thripoidea</taxon>
        <taxon>Thripidae</taxon>
        <taxon>Frankliniella</taxon>
    </lineage>
</organism>
<evidence type="ECO:0000256" key="1">
    <source>
        <dbReference type="ARBA" id="ARBA00004240"/>
    </source>
</evidence>
<reference evidence="13" key="1">
    <citation type="submission" date="2021-07" db="EMBL/GenBank/DDBJ databases">
        <authorList>
            <person name="Catto M.A."/>
            <person name="Jacobson A."/>
            <person name="Kennedy G."/>
            <person name="Labadie P."/>
            <person name="Hunt B.G."/>
            <person name="Srinivasan R."/>
        </authorList>
    </citation>
    <scope>NUCLEOTIDE SEQUENCE</scope>
    <source>
        <strain evidence="13">PL_HMW_Pooled</strain>
        <tissue evidence="13">Head</tissue>
    </source>
</reference>
<feature type="chain" id="PRO_5041963229" evidence="12">
    <location>
        <begin position="25"/>
        <end position="504"/>
    </location>
</feature>
<sequence>MTATIKVIAILAVLTAVLLGAADSARILVVVPIMARSHHIAISGVTKALAEKGHHITYVSGLAKGNKINPTHNHKLIHVAGSEAELKRFWTNKRGTLDKVTFLMEWGARMCNETMSNPDVQAELNKPGQKYDLVIAELFFFQEAFVGLGHQFNVPVVAVNPFGASQFINEHAGNPLRACASSRFSFHVASDMSYTFINLPKQQEIVDRYWPGAPPVDDMLRSNLALTVINNHFTLVYPMPMAPNVVEIGGIHIPQKRNPLPKDLQEFLDSAKEGVLYFSLGSNLKVQYMPEDKKDAILGGLGALKERVLLKWDGEVPKGLPPNIRTIEWAPQSDLLAHPNIRAFWTHGGLLSTQESVYFGVPLLGMPMFGDQQFNMMLAERKGFCVKLDFETMTRASVDAALDEILHNPKYKKAASKLSGIFRSKAVQPAEAAVFSIEHVLEHGADHLKPSNVFMPLYQLLLLDVILAGAAVVLLPLLLLWACCRALCGGKKAASSPSKRKKNN</sequence>
<dbReference type="EMBL" id="JAHWGI010001276">
    <property type="protein sequence ID" value="KAK3927003.1"/>
    <property type="molecule type" value="Genomic_DNA"/>
</dbReference>
<keyword evidence="4" id="KW-0808">Transferase</keyword>
<keyword evidence="12" id="KW-0732">Signal</keyword>
<dbReference type="SUPFAM" id="SSF53756">
    <property type="entry name" value="UDP-Glycosyltransferase/glycogen phosphorylase"/>
    <property type="match status" value="1"/>
</dbReference>
<dbReference type="GO" id="GO:0008194">
    <property type="term" value="F:UDP-glycosyltransferase activity"/>
    <property type="evidence" value="ECO:0007669"/>
    <property type="project" value="InterPro"/>
</dbReference>
<keyword evidence="14" id="KW-1185">Reference proteome</keyword>
<evidence type="ECO:0000256" key="8">
    <source>
        <dbReference type="ARBA" id="ARBA00023136"/>
    </source>
</evidence>
<evidence type="ECO:0000256" key="4">
    <source>
        <dbReference type="ARBA" id="ARBA00022679"/>
    </source>
</evidence>
<feature type="signal peptide" evidence="12">
    <location>
        <begin position="1"/>
        <end position="24"/>
    </location>
</feature>
<keyword evidence="8 11" id="KW-0472">Membrane</keyword>
<keyword evidence="5 11" id="KW-0812">Transmembrane</keyword>
<keyword evidence="3" id="KW-0328">Glycosyltransferase</keyword>
<comment type="similarity">
    <text evidence="2">Belongs to the UDP-glycosyltransferase family.</text>
</comment>
<dbReference type="Gene3D" id="3.40.50.2000">
    <property type="entry name" value="Glycogen Phosphorylase B"/>
    <property type="match status" value="2"/>
</dbReference>
<keyword evidence="9" id="KW-0325">Glycoprotein</keyword>
<dbReference type="GO" id="GO:0005783">
    <property type="term" value="C:endoplasmic reticulum"/>
    <property type="evidence" value="ECO:0007669"/>
    <property type="project" value="UniProtKB-SubCell"/>
</dbReference>
<evidence type="ECO:0000313" key="14">
    <source>
        <dbReference type="Proteomes" id="UP001219518"/>
    </source>
</evidence>
<proteinExistence type="inferred from homology"/>
<evidence type="ECO:0000256" key="3">
    <source>
        <dbReference type="ARBA" id="ARBA00022676"/>
    </source>
</evidence>
<dbReference type="AlphaFoldDB" id="A0AAE1LPB2"/>
<evidence type="ECO:0000256" key="11">
    <source>
        <dbReference type="SAM" id="Phobius"/>
    </source>
</evidence>
<evidence type="ECO:0000256" key="10">
    <source>
        <dbReference type="ARBA" id="ARBA00046288"/>
    </source>
</evidence>
<dbReference type="InterPro" id="IPR050271">
    <property type="entry name" value="UDP-glycosyltransferase"/>
</dbReference>
<dbReference type="CDD" id="cd03784">
    <property type="entry name" value="GT1_Gtf-like"/>
    <property type="match status" value="1"/>
</dbReference>
<evidence type="ECO:0000313" key="13">
    <source>
        <dbReference type="EMBL" id="KAK3927003.1"/>
    </source>
</evidence>
<keyword evidence="7 11" id="KW-1133">Transmembrane helix</keyword>
<evidence type="ECO:0000256" key="7">
    <source>
        <dbReference type="ARBA" id="ARBA00022989"/>
    </source>
</evidence>
<evidence type="ECO:0000256" key="2">
    <source>
        <dbReference type="ARBA" id="ARBA00009995"/>
    </source>
</evidence>
<dbReference type="FunFam" id="3.40.50.2000:FF:000050">
    <property type="entry name" value="UDP-glucuronosyltransferase"/>
    <property type="match status" value="1"/>
</dbReference>
<evidence type="ECO:0000256" key="5">
    <source>
        <dbReference type="ARBA" id="ARBA00022692"/>
    </source>
</evidence>
<dbReference type="PANTHER" id="PTHR48043">
    <property type="entry name" value="EG:EG0003.4 PROTEIN-RELATED"/>
    <property type="match status" value="1"/>
</dbReference>
<evidence type="ECO:0000256" key="12">
    <source>
        <dbReference type="SAM" id="SignalP"/>
    </source>
</evidence>
<keyword evidence="6" id="KW-0256">Endoplasmic reticulum</keyword>
<dbReference type="PANTHER" id="PTHR48043:SF159">
    <property type="entry name" value="EG:EG0003.4 PROTEIN-RELATED"/>
    <property type="match status" value="1"/>
</dbReference>
<comment type="subcellular location">
    <subcellularLocation>
        <location evidence="10">Endomembrane system</location>
        <topology evidence="10">Single-pass type I membrane protein</topology>
    </subcellularLocation>
    <subcellularLocation>
        <location evidence="1">Endoplasmic reticulum</location>
    </subcellularLocation>
</comment>
<dbReference type="InterPro" id="IPR002213">
    <property type="entry name" value="UDP_glucos_trans"/>
</dbReference>
<feature type="transmembrane region" description="Helical" evidence="11">
    <location>
        <begin position="457"/>
        <end position="482"/>
    </location>
</feature>
<comment type="caution">
    <text evidence="13">The sequence shown here is derived from an EMBL/GenBank/DDBJ whole genome shotgun (WGS) entry which is preliminary data.</text>
</comment>
<name>A0AAE1LPB2_9NEOP</name>
<reference evidence="13" key="2">
    <citation type="journal article" date="2023" name="BMC Genomics">
        <title>Pest status, molecular evolution, and epigenetic factors derived from the genome assembly of Frankliniella fusca, a thysanopteran phytovirus vector.</title>
        <authorList>
            <person name="Catto M.A."/>
            <person name="Labadie P.E."/>
            <person name="Jacobson A.L."/>
            <person name="Kennedy G.G."/>
            <person name="Srinivasan R."/>
            <person name="Hunt B.G."/>
        </authorList>
    </citation>
    <scope>NUCLEOTIDE SEQUENCE</scope>
    <source>
        <strain evidence="13">PL_HMW_Pooled</strain>
    </source>
</reference>
<accession>A0AAE1LPB2</accession>
<gene>
    <name evidence="13" type="ORF">KUF71_015338</name>
</gene>